<evidence type="ECO:0000313" key="2">
    <source>
        <dbReference type="EMBL" id="OHE92158.1"/>
    </source>
</evidence>
<gene>
    <name evidence="2" type="ORF">CORC01_12561</name>
</gene>
<dbReference type="RefSeq" id="XP_022469328.1">
    <property type="nucleotide sequence ID" value="XM_022624181.1"/>
</dbReference>
<dbReference type="AlphaFoldDB" id="A0A1G4ASL7"/>
<dbReference type="Proteomes" id="UP000176998">
    <property type="component" value="Unassembled WGS sequence"/>
</dbReference>
<evidence type="ECO:0000313" key="3">
    <source>
        <dbReference type="Proteomes" id="UP000176998"/>
    </source>
</evidence>
<name>A0A1G4ASL7_9PEZI</name>
<keyword evidence="3" id="KW-1185">Reference proteome</keyword>
<dbReference type="GeneID" id="34565691"/>
<dbReference type="EMBL" id="MJBS01000157">
    <property type="protein sequence ID" value="OHE92158.1"/>
    <property type="molecule type" value="Genomic_DNA"/>
</dbReference>
<sequence>MWRIALLEVTDRIFNRDLRLGTPPGQSVRLRPVAPRPTPADGPVHGRELRSSSPPENMRSGLATRLGRSIKTSD</sequence>
<reference evidence="2 3" key="1">
    <citation type="submission" date="2016-09" db="EMBL/GenBank/DDBJ databases">
        <authorList>
            <person name="Capua I."/>
            <person name="De Benedictis P."/>
            <person name="Joannis T."/>
            <person name="Lombin L.H."/>
            <person name="Cattoli G."/>
        </authorList>
    </citation>
    <scope>NUCLEOTIDE SEQUENCE [LARGE SCALE GENOMIC DNA]</scope>
    <source>
        <strain evidence="2 3">IMI 309357</strain>
    </source>
</reference>
<evidence type="ECO:0000256" key="1">
    <source>
        <dbReference type="SAM" id="MobiDB-lite"/>
    </source>
</evidence>
<protein>
    <submittedName>
        <fullName evidence="2">Uncharacterized protein</fullName>
    </submittedName>
</protein>
<comment type="caution">
    <text evidence="2">The sequence shown here is derived from an EMBL/GenBank/DDBJ whole genome shotgun (WGS) entry which is preliminary data.</text>
</comment>
<accession>A0A1G4ASL7</accession>
<proteinExistence type="predicted"/>
<organism evidence="2 3">
    <name type="scientific">Colletotrichum orchidophilum</name>
    <dbReference type="NCBI Taxonomy" id="1209926"/>
    <lineage>
        <taxon>Eukaryota</taxon>
        <taxon>Fungi</taxon>
        <taxon>Dikarya</taxon>
        <taxon>Ascomycota</taxon>
        <taxon>Pezizomycotina</taxon>
        <taxon>Sordariomycetes</taxon>
        <taxon>Hypocreomycetidae</taxon>
        <taxon>Glomerellales</taxon>
        <taxon>Glomerellaceae</taxon>
        <taxon>Colletotrichum</taxon>
    </lineage>
</organism>
<feature type="region of interest" description="Disordered" evidence="1">
    <location>
        <begin position="19"/>
        <end position="74"/>
    </location>
</feature>